<dbReference type="Proteomes" id="UP000030653">
    <property type="component" value="Unassembled WGS sequence"/>
</dbReference>
<protein>
    <submittedName>
        <fullName evidence="3">Uncharacterized protein</fullName>
    </submittedName>
</protein>
<keyword evidence="4" id="KW-1185">Reference proteome</keyword>
<feature type="region of interest" description="Disordered" evidence="2">
    <location>
        <begin position="65"/>
        <end position="103"/>
    </location>
</feature>
<organism evidence="3 4">
    <name type="scientific">Dacryopinax primogenitus (strain DJM 731)</name>
    <name type="common">Brown rot fungus</name>
    <dbReference type="NCBI Taxonomy" id="1858805"/>
    <lineage>
        <taxon>Eukaryota</taxon>
        <taxon>Fungi</taxon>
        <taxon>Dikarya</taxon>
        <taxon>Basidiomycota</taxon>
        <taxon>Agaricomycotina</taxon>
        <taxon>Dacrymycetes</taxon>
        <taxon>Dacrymycetales</taxon>
        <taxon>Dacrymycetaceae</taxon>
        <taxon>Dacryopinax</taxon>
    </lineage>
</organism>
<dbReference type="EMBL" id="JH795856">
    <property type="protein sequence ID" value="EJU05317.1"/>
    <property type="molecule type" value="Genomic_DNA"/>
</dbReference>
<feature type="coiled-coil region" evidence="1">
    <location>
        <begin position="23"/>
        <end position="50"/>
    </location>
</feature>
<proteinExistence type="predicted"/>
<dbReference type="AlphaFoldDB" id="M5GED3"/>
<reference evidence="3 4" key="1">
    <citation type="journal article" date="2012" name="Science">
        <title>The Paleozoic origin of enzymatic lignin decomposition reconstructed from 31 fungal genomes.</title>
        <authorList>
            <person name="Floudas D."/>
            <person name="Binder M."/>
            <person name="Riley R."/>
            <person name="Barry K."/>
            <person name="Blanchette R.A."/>
            <person name="Henrissat B."/>
            <person name="Martinez A.T."/>
            <person name="Otillar R."/>
            <person name="Spatafora J.W."/>
            <person name="Yadav J.S."/>
            <person name="Aerts A."/>
            <person name="Benoit I."/>
            <person name="Boyd A."/>
            <person name="Carlson A."/>
            <person name="Copeland A."/>
            <person name="Coutinho P.M."/>
            <person name="de Vries R.P."/>
            <person name="Ferreira P."/>
            <person name="Findley K."/>
            <person name="Foster B."/>
            <person name="Gaskell J."/>
            <person name="Glotzer D."/>
            <person name="Gorecki P."/>
            <person name="Heitman J."/>
            <person name="Hesse C."/>
            <person name="Hori C."/>
            <person name="Igarashi K."/>
            <person name="Jurgens J.A."/>
            <person name="Kallen N."/>
            <person name="Kersten P."/>
            <person name="Kohler A."/>
            <person name="Kuees U."/>
            <person name="Kumar T.K.A."/>
            <person name="Kuo A."/>
            <person name="LaButti K."/>
            <person name="Larrondo L.F."/>
            <person name="Lindquist E."/>
            <person name="Ling A."/>
            <person name="Lombard V."/>
            <person name="Lucas S."/>
            <person name="Lundell T."/>
            <person name="Martin R."/>
            <person name="McLaughlin D.J."/>
            <person name="Morgenstern I."/>
            <person name="Morin E."/>
            <person name="Murat C."/>
            <person name="Nagy L.G."/>
            <person name="Nolan M."/>
            <person name="Ohm R.A."/>
            <person name="Patyshakuliyeva A."/>
            <person name="Rokas A."/>
            <person name="Ruiz-Duenas F.J."/>
            <person name="Sabat G."/>
            <person name="Salamov A."/>
            <person name="Samejima M."/>
            <person name="Schmutz J."/>
            <person name="Slot J.C."/>
            <person name="St John F."/>
            <person name="Stenlid J."/>
            <person name="Sun H."/>
            <person name="Sun S."/>
            <person name="Syed K."/>
            <person name="Tsang A."/>
            <person name="Wiebenga A."/>
            <person name="Young D."/>
            <person name="Pisabarro A."/>
            <person name="Eastwood D.C."/>
            <person name="Martin F."/>
            <person name="Cullen D."/>
            <person name="Grigoriev I.V."/>
            <person name="Hibbett D.S."/>
        </authorList>
    </citation>
    <scope>NUCLEOTIDE SEQUENCE [LARGE SCALE GENOMIC DNA]</scope>
    <source>
        <strain evidence="3 4">DJM-731 SS1</strain>
    </source>
</reference>
<evidence type="ECO:0000256" key="1">
    <source>
        <dbReference type="SAM" id="Coils"/>
    </source>
</evidence>
<evidence type="ECO:0000256" key="2">
    <source>
        <dbReference type="SAM" id="MobiDB-lite"/>
    </source>
</evidence>
<evidence type="ECO:0000313" key="4">
    <source>
        <dbReference type="Proteomes" id="UP000030653"/>
    </source>
</evidence>
<sequence length="103" mass="11197">MDAKFKAQAETHAARMVYTNRMLAASEEQNDALKARVAELESALRDADIKARRNDAIIDRLVAMDDPSNALPSPAQQTGDSPASSKSRPALTNRGFTRRAGIL</sequence>
<feature type="compositionally biased region" description="Polar residues" evidence="2">
    <location>
        <begin position="70"/>
        <end position="87"/>
    </location>
</feature>
<keyword evidence="1" id="KW-0175">Coiled coil</keyword>
<dbReference type="RefSeq" id="XP_040632211.1">
    <property type="nucleotide sequence ID" value="XM_040771691.1"/>
</dbReference>
<evidence type="ECO:0000313" key="3">
    <source>
        <dbReference type="EMBL" id="EJU05317.1"/>
    </source>
</evidence>
<name>M5GED3_DACPD</name>
<dbReference type="HOGENOM" id="CLU_2263632_0_0_1"/>
<gene>
    <name evidence="3" type="ORF">DACRYDRAFT_19863</name>
</gene>
<accession>M5GED3</accession>
<dbReference type="GeneID" id="63686753"/>